<dbReference type="GO" id="GO:0043093">
    <property type="term" value="P:FtsZ-dependent cytokinesis"/>
    <property type="evidence" value="ECO:0007669"/>
    <property type="project" value="UniProtKB-UniRule"/>
</dbReference>
<dbReference type="Proteomes" id="UP000275461">
    <property type="component" value="Unassembled WGS sequence"/>
</dbReference>
<dbReference type="PANTHER" id="PTHR39455:SF1">
    <property type="entry name" value="CELL DIVISION PROTEIN ZAPD"/>
    <property type="match status" value="1"/>
</dbReference>
<dbReference type="HAMAP" id="MF_01092">
    <property type="entry name" value="ZapD"/>
    <property type="match status" value="1"/>
</dbReference>
<reference evidence="6 7" key="1">
    <citation type="submission" date="2018-10" db="EMBL/GenBank/DDBJ databases">
        <title>Genomic Encyclopedia of Type Strains, Phase IV (KMG-IV): sequencing the most valuable type-strain genomes for metagenomic binning, comparative biology and taxonomic classification.</title>
        <authorList>
            <person name="Goeker M."/>
        </authorList>
    </citation>
    <scope>NUCLEOTIDE SEQUENCE [LARGE SCALE GENOMIC DNA]</scope>
    <source>
        <strain evidence="6 7">DSM 12769</strain>
    </source>
</reference>
<keyword evidence="1 5" id="KW-0963">Cytoplasm</keyword>
<sequence length="285" mass="32052">MLWSDNDLLLATGLLSSETDMHSGTPHADTETLIIYEQPLNERIRTLLRLEHLFRTARQGLEGDSELHSRVCIDALVDVLGVLSRGDVRSEMIKELERLANAMQALQDRPDVDDTQLRRYTDDCQAIIDRLRGDRTPLGQAMRDDELIGSISQRSAMGAGTCGFDVPAYQMWLEQPAAARRTTLERWFNAFEDLGVATALILQLLRGSAAPRHRRAEGGSTQIKLPRNNDFQLIRVGVHPDLGVFPEISGSRYFVTIRFMEQPDTRERPEPTGESIPFSLHTCAI</sequence>
<protein>
    <recommendedName>
        <fullName evidence="5">Cell division protein ZapD</fullName>
    </recommendedName>
    <alternativeName>
        <fullName evidence="5">Z ring-associated protein D</fullName>
    </alternativeName>
</protein>
<dbReference type="InterPro" id="IPR009777">
    <property type="entry name" value="ZapD"/>
</dbReference>
<keyword evidence="3 5" id="KW-0717">Septation</keyword>
<dbReference type="InterPro" id="IPR027462">
    <property type="entry name" value="ZapD_C"/>
</dbReference>
<dbReference type="GO" id="GO:0032153">
    <property type="term" value="C:cell division site"/>
    <property type="evidence" value="ECO:0007669"/>
    <property type="project" value="TreeGrafter"/>
</dbReference>
<comment type="subunit">
    <text evidence="5">Interacts with FtsZ.</text>
</comment>
<dbReference type="SUPFAM" id="SSF160950">
    <property type="entry name" value="YacF-like"/>
    <property type="match status" value="1"/>
</dbReference>
<evidence type="ECO:0000256" key="4">
    <source>
        <dbReference type="ARBA" id="ARBA00023306"/>
    </source>
</evidence>
<proteinExistence type="inferred from homology"/>
<dbReference type="RefSeq" id="WP_121442227.1">
    <property type="nucleotide sequence ID" value="NZ_RCDA01000002.1"/>
</dbReference>
<dbReference type="NCBIfam" id="NF003656">
    <property type="entry name" value="PRK05287.1-4"/>
    <property type="match status" value="1"/>
</dbReference>
<dbReference type="Pfam" id="PF07072">
    <property type="entry name" value="ZapD"/>
    <property type="match status" value="1"/>
</dbReference>
<dbReference type="GO" id="GO:0000917">
    <property type="term" value="P:division septum assembly"/>
    <property type="evidence" value="ECO:0007669"/>
    <property type="project" value="UniProtKB-KW"/>
</dbReference>
<keyword evidence="7" id="KW-1185">Reference proteome</keyword>
<evidence type="ECO:0000256" key="3">
    <source>
        <dbReference type="ARBA" id="ARBA00023210"/>
    </source>
</evidence>
<evidence type="ECO:0000313" key="7">
    <source>
        <dbReference type="Proteomes" id="UP000275461"/>
    </source>
</evidence>
<dbReference type="OrthoDB" id="5294622at2"/>
<dbReference type="AlphaFoldDB" id="A0A498BYL4"/>
<dbReference type="InterPro" id="IPR036268">
    <property type="entry name" value="ZapD_sf"/>
</dbReference>
<dbReference type="Gene3D" id="1.10.3900.10">
    <property type="entry name" value="YacF-like"/>
    <property type="match status" value="1"/>
</dbReference>
<name>A0A498BYL4_9GAMM</name>
<gene>
    <name evidence="5" type="primary">zapD</name>
    <name evidence="6" type="ORF">DFR31_1680</name>
</gene>
<keyword evidence="2 5" id="KW-0132">Cell division</keyword>
<evidence type="ECO:0000256" key="5">
    <source>
        <dbReference type="HAMAP-Rule" id="MF_01092"/>
    </source>
</evidence>
<comment type="caution">
    <text evidence="6">The sequence shown here is derived from an EMBL/GenBank/DDBJ whole genome shotgun (WGS) entry which is preliminary data.</text>
</comment>
<keyword evidence="4 5" id="KW-0131">Cell cycle</keyword>
<evidence type="ECO:0000256" key="2">
    <source>
        <dbReference type="ARBA" id="ARBA00022618"/>
    </source>
</evidence>
<evidence type="ECO:0000313" key="6">
    <source>
        <dbReference type="EMBL" id="RLK48575.1"/>
    </source>
</evidence>
<dbReference type="Gene3D" id="2.60.440.10">
    <property type="entry name" value="YacF-like domains"/>
    <property type="match status" value="1"/>
</dbReference>
<dbReference type="EMBL" id="RCDA01000002">
    <property type="protein sequence ID" value="RLK48575.1"/>
    <property type="molecule type" value="Genomic_DNA"/>
</dbReference>
<comment type="function">
    <text evidence="5">Cell division factor that enhances FtsZ-ring assembly. Directly interacts with FtsZ and promotes bundling of FtsZ protofilaments, with a reduction in FtsZ GTPase activity.</text>
</comment>
<comment type="similarity">
    <text evidence="5">Belongs to the ZapD family.</text>
</comment>
<organism evidence="6 7">
    <name type="scientific">Alkalispirillum mobile</name>
    <dbReference type="NCBI Taxonomy" id="85925"/>
    <lineage>
        <taxon>Bacteria</taxon>
        <taxon>Pseudomonadati</taxon>
        <taxon>Pseudomonadota</taxon>
        <taxon>Gammaproteobacteria</taxon>
        <taxon>Chromatiales</taxon>
        <taxon>Ectothiorhodospiraceae</taxon>
        <taxon>Alkalispirillum</taxon>
    </lineage>
</organism>
<accession>A0A498BYL4</accession>
<dbReference type="PANTHER" id="PTHR39455">
    <property type="entry name" value="CELL DIVISION PROTEIN ZAPD"/>
    <property type="match status" value="1"/>
</dbReference>
<dbReference type="GO" id="GO:0005737">
    <property type="term" value="C:cytoplasm"/>
    <property type="evidence" value="ECO:0007669"/>
    <property type="project" value="UniProtKB-SubCell"/>
</dbReference>
<evidence type="ECO:0000256" key="1">
    <source>
        <dbReference type="ARBA" id="ARBA00022490"/>
    </source>
</evidence>
<comment type="subcellular location">
    <subcellularLocation>
        <location evidence="5">Cytoplasm</location>
    </subcellularLocation>
    <text evidence="5">Localizes to mid-cell in an FtsZ-dependent manner.</text>
</comment>